<feature type="signal peptide" evidence="1">
    <location>
        <begin position="1"/>
        <end position="20"/>
    </location>
</feature>
<sequence>MIYPMVKILAISFAFTLAIGSLLSHEDLLLPYGAISRIFPELVEPLKDIDTCSKYTCKTETQKFTSETCGYFNPEDQVIYSKPCKNSADTCFTTQLLSNRTCSNNPPVEISLPGDECSDLGNCYWDSSISCKKGRCQGDGLGKTCTSSLQCNPGASCQSIDGVMQCAPLIGIGETGCLEQYDCTYNGGCNISSTNDPTKNTCIKYGSLASGTEISEETCTVNSNVCSSTKCAKNNEGKFLCTGPIVSNGQIPVQCTYAYNSTAGCESKVDTSTGAEIYTICNCAWNKNGDSYCGLQPGDSPQAALLTEIQNWQNSAAIEKCHTYWRNPTFVNSKIQCAYEYYGSKPYSILLYRYIYAIMYVAAFNSEDCVLNTFFPYYLKAEENYNNGGNTDNASLVALATSFILISF</sequence>
<reference evidence="2" key="1">
    <citation type="submission" date="2021-09" db="EMBL/GenBank/DDBJ databases">
        <authorList>
            <consortium name="AG Swart"/>
            <person name="Singh M."/>
            <person name="Singh A."/>
            <person name="Seah K."/>
            <person name="Emmerich C."/>
        </authorList>
    </citation>
    <scope>NUCLEOTIDE SEQUENCE</scope>
    <source>
        <strain evidence="2">ATCC30299</strain>
    </source>
</reference>
<evidence type="ECO:0000256" key="1">
    <source>
        <dbReference type="SAM" id="SignalP"/>
    </source>
</evidence>
<keyword evidence="1" id="KW-0732">Signal</keyword>
<evidence type="ECO:0000313" key="3">
    <source>
        <dbReference type="Proteomes" id="UP001162131"/>
    </source>
</evidence>
<name>A0AAU9K7Q0_9CILI</name>
<comment type="caution">
    <text evidence="2">The sequence shown here is derived from an EMBL/GenBank/DDBJ whole genome shotgun (WGS) entry which is preliminary data.</text>
</comment>
<dbReference type="AlphaFoldDB" id="A0AAU9K7Q0"/>
<evidence type="ECO:0000313" key="2">
    <source>
        <dbReference type="EMBL" id="CAG9335575.1"/>
    </source>
</evidence>
<evidence type="ECO:0008006" key="4">
    <source>
        <dbReference type="Google" id="ProtNLM"/>
    </source>
</evidence>
<accession>A0AAU9K7Q0</accession>
<dbReference type="Proteomes" id="UP001162131">
    <property type="component" value="Unassembled WGS sequence"/>
</dbReference>
<dbReference type="EMBL" id="CAJZBQ010000062">
    <property type="protein sequence ID" value="CAG9335575.1"/>
    <property type="molecule type" value="Genomic_DNA"/>
</dbReference>
<feature type="chain" id="PRO_5043325405" description="Dickkopf N-terminal cysteine-rich domain-containing protein" evidence="1">
    <location>
        <begin position="21"/>
        <end position="408"/>
    </location>
</feature>
<gene>
    <name evidence="2" type="ORF">BSTOLATCC_MIC64041</name>
</gene>
<proteinExistence type="predicted"/>
<keyword evidence="3" id="KW-1185">Reference proteome</keyword>
<organism evidence="2 3">
    <name type="scientific">Blepharisma stoltei</name>
    <dbReference type="NCBI Taxonomy" id="1481888"/>
    <lineage>
        <taxon>Eukaryota</taxon>
        <taxon>Sar</taxon>
        <taxon>Alveolata</taxon>
        <taxon>Ciliophora</taxon>
        <taxon>Postciliodesmatophora</taxon>
        <taxon>Heterotrichea</taxon>
        <taxon>Heterotrichida</taxon>
        <taxon>Blepharismidae</taxon>
        <taxon>Blepharisma</taxon>
    </lineage>
</organism>
<protein>
    <recommendedName>
        <fullName evidence="4">Dickkopf N-terminal cysteine-rich domain-containing protein</fullName>
    </recommendedName>
</protein>